<name>A0A1D8AW81_9BACT</name>
<dbReference type="AlphaFoldDB" id="A0A1D8AW81"/>
<reference evidence="2 3" key="1">
    <citation type="submission" date="2016-06" db="EMBL/GenBank/DDBJ databases">
        <title>Three novel species with peptidoglycan cell walls form the new genus Lacunisphaera gen. nov. in the family Opitutaceae of the verrucomicrobial subdivision 4.</title>
        <authorList>
            <person name="Rast P."/>
            <person name="Gloeckner I."/>
            <person name="Jogler M."/>
            <person name="Boedeker C."/>
            <person name="Jeske O."/>
            <person name="Wiegand S."/>
            <person name="Reinhardt R."/>
            <person name="Schumann P."/>
            <person name="Rohde M."/>
            <person name="Spring S."/>
            <person name="Gloeckner F.O."/>
            <person name="Jogler C."/>
        </authorList>
    </citation>
    <scope>NUCLEOTIDE SEQUENCE [LARGE SCALE GENOMIC DNA]</scope>
    <source>
        <strain evidence="2 3">IG16b</strain>
    </source>
</reference>
<dbReference type="RefSeq" id="WP_069962341.1">
    <property type="nucleotide sequence ID" value="NZ_CP016094.1"/>
</dbReference>
<dbReference type="OrthoDB" id="9821591at2"/>
<dbReference type="KEGG" id="obg:Verru16b_02234"/>
<accession>A0A1D8AW81</accession>
<evidence type="ECO:0000313" key="2">
    <source>
        <dbReference type="EMBL" id="AOS45158.1"/>
    </source>
</evidence>
<sequence length="327" mass="36777">MRRSAGLHCLLLCAVFLGTQAGAQVFAEPDWAIEARFPGAPKSDGILTPSPQGDVKVRRFFWEQGGQHFLLARFEYPMAMLPGEETGLYDKSIGDLMKSRPGQMRAREPFTLGPYYGERIVVAQRRERSLREVRFLAVASVLYMMSVEWPEQAKGEAAAAQFFDTIRVAAAFQNAREVETAARWRELTAGHFTLRYDASRWYRDPSDAEPGIFNLLRTDQRAEAQLIAEPHPVEGGDIEQAVLATVRETAETVSIRRRGRKLRGAAEVTELEFAVRVDGASYINHGYFYSGPEGSVQLRGWSEEQDFRDVAGDIDELLDGLEVRRGR</sequence>
<proteinExistence type="predicted"/>
<gene>
    <name evidence="2" type="ORF">Verru16b_02234</name>
</gene>
<feature type="chain" id="PRO_5009105286" description="DUF4340 domain-containing protein" evidence="1">
    <location>
        <begin position="24"/>
        <end position="327"/>
    </location>
</feature>
<organism evidence="2 3">
    <name type="scientific">Lacunisphaera limnophila</name>
    <dbReference type="NCBI Taxonomy" id="1838286"/>
    <lineage>
        <taxon>Bacteria</taxon>
        <taxon>Pseudomonadati</taxon>
        <taxon>Verrucomicrobiota</taxon>
        <taxon>Opitutia</taxon>
        <taxon>Opitutales</taxon>
        <taxon>Opitutaceae</taxon>
        <taxon>Lacunisphaera</taxon>
    </lineage>
</organism>
<dbReference type="EMBL" id="CP016094">
    <property type="protein sequence ID" value="AOS45158.1"/>
    <property type="molecule type" value="Genomic_DNA"/>
</dbReference>
<protein>
    <recommendedName>
        <fullName evidence="4">DUF4340 domain-containing protein</fullName>
    </recommendedName>
</protein>
<dbReference type="Proteomes" id="UP000095228">
    <property type="component" value="Chromosome"/>
</dbReference>
<evidence type="ECO:0000313" key="3">
    <source>
        <dbReference type="Proteomes" id="UP000095228"/>
    </source>
</evidence>
<keyword evidence="3" id="KW-1185">Reference proteome</keyword>
<evidence type="ECO:0008006" key="4">
    <source>
        <dbReference type="Google" id="ProtNLM"/>
    </source>
</evidence>
<feature type="signal peptide" evidence="1">
    <location>
        <begin position="1"/>
        <end position="23"/>
    </location>
</feature>
<keyword evidence="1" id="KW-0732">Signal</keyword>
<evidence type="ECO:0000256" key="1">
    <source>
        <dbReference type="SAM" id="SignalP"/>
    </source>
</evidence>